<organism evidence="1">
    <name type="scientific">marine metagenome</name>
    <dbReference type="NCBI Taxonomy" id="408172"/>
    <lineage>
        <taxon>unclassified sequences</taxon>
        <taxon>metagenomes</taxon>
        <taxon>ecological metagenomes</taxon>
    </lineage>
</organism>
<proteinExistence type="predicted"/>
<dbReference type="EMBL" id="UINC01143166">
    <property type="protein sequence ID" value="SVD31929.1"/>
    <property type="molecule type" value="Genomic_DNA"/>
</dbReference>
<evidence type="ECO:0000313" key="1">
    <source>
        <dbReference type="EMBL" id="SVD31929.1"/>
    </source>
</evidence>
<reference evidence="1" key="1">
    <citation type="submission" date="2018-05" db="EMBL/GenBank/DDBJ databases">
        <authorList>
            <person name="Lanie J.A."/>
            <person name="Ng W.-L."/>
            <person name="Kazmierczak K.M."/>
            <person name="Andrzejewski T.M."/>
            <person name="Davidsen T.M."/>
            <person name="Wayne K.J."/>
            <person name="Tettelin H."/>
            <person name="Glass J.I."/>
            <person name="Rusch D."/>
            <person name="Podicherti R."/>
            <person name="Tsui H.-C.T."/>
            <person name="Winkler M.E."/>
        </authorList>
    </citation>
    <scope>NUCLEOTIDE SEQUENCE</scope>
</reference>
<dbReference type="AlphaFoldDB" id="A0A382UCC4"/>
<name>A0A382UCC4_9ZZZZ</name>
<protein>
    <submittedName>
        <fullName evidence="1">Uncharacterized protein</fullName>
    </submittedName>
</protein>
<sequence length="85" mass="9552">MLIVASLGINTEMPDMDSCLKARAAISSQDASIQSLCIPKVSETDKMREMFDVFLTVIDRIKEYEIDKANQEDRFSPDCTGQCQD</sequence>
<gene>
    <name evidence="1" type="ORF">METZ01_LOCUS384783</name>
</gene>
<accession>A0A382UCC4</accession>